<evidence type="ECO:0000313" key="2">
    <source>
        <dbReference type="EMBL" id="KZV20492.1"/>
    </source>
</evidence>
<name>A0A2Z7AHD7_9LAMI</name>
<protein>
    <recommendedName>
        <fullName evidence="4">U-box domain-containing protein 35-like</fullName>
    </recommendedName>
</protein>
<proteinExistence type="predicted"/>
<dbReference type="CDD" id="cd01989">
    <property type="entry name" value="USP_STK_Ubox_N"/>
    <property type="match status" value="1"/>
</dbReference>
<feature type="region of interest" description="Disordered" evidence="1">
    <location>
        <begin position="1"/>
        <end position="21"/>
    </location>
</feature>
<keyword evidence="3" id="KW-1185">Reference proteome</keyword>
<dbReference type="Proteomes" id="UP000250235">
    <property type="component" value="Unassembled WGS sequence"/>
</dbReference>
<evidence type="ECO:0000313" key="3">
    <source>
        <dbReference type="Proteomes" id="UP000250235"/>
    </source>
</evidence>
<dbReference type="InterPro" id="IPR014729">
    <property type="entry name" value="Rossmann-like_a/b/a_fold"/>
</dbReference>
<organism evidence="2 3">
    <name type="scientific">Dorcoceras hygrometricum</name>
    <dbReference type="NCBI Taxonomy" id="472368"/>
    <lineage>
        <taxon>Eukaryota</taxon>
        <taxon>Viridiplantae</taxon>
        <taxon>Streptophyta</taxon>
        <taxon>Embryophyta</taxon>
        <taxon>Tracheophyta</taxon>
        <taxon>Spermatophyta</taxon>
        <taxon>Magnoliopsida</taxon>
        <taxon>eudicotyledons</taxon>
        <taxon>Gunneridae</taxon>
        <taxon>Pentapetalae</taxon>
        <taxon>asterids</taxon>
        <taxon>lamiids</taxon>
        <taxon>Lamiales</taxon>
        <taxon>Gesneriaceae</taxon>
        <taxon>Didymocarpoideae</taxon>
        <taxon>Trichosporeae</taxon>
        <taxon>Loxocarpinae</taxon>
        <taxon>Dorcoceras</taxon>
    </lineage>
</organism>
<dbReference type="OrthoDB" id="1654852at2759"/>
<dbReference type="PANTHER" id="PTHR47382">
    <property type="entry name" value="U-BOX DOMAIN-CONTAINING PROTEIN 52-LIKE"/>
    <property type="match status" value="1"/>
</dbReference>
<dbReference type="EMBL" id="KV015635">
    <property type="protein sequence ID" value="KZV20492.1"/>
    <property type="molecule type" value="Genomic_DNA"/>
</dbReference>
<sequence length="278" mass="30740">MTSKLTTGGGGGGGENPGDVSRAHNEYLWEIEEEFSIDISSNRQTNNLDTIKEETEGSLFSFDFHGGGGDDSVYVAVWKQNVEASMDALIWAIKNTAISPSTVVFLVHVFPETKFIPSPLGKLSVSQVNPEQKENYMAQERGKRREFLQQFMDICLTSEFQVKVDTILIESDMEAKAILDLIPILYIKKLVLGATKSYVRKIKSGRGNGVTDQILNNAPEFCDVKIICQGKEMAEWMAESSPTSPSPSPRSIDPSPQLAQDDQPKMENDLFGCGCFKI</sequence>
<dbReference type="AlphaFoldDB" id="A0A2Z7AHD7"/>
<accession>A0A2Z7AHD7</accession>
<dbReference type="SUPFAM" id="SSF52402">
    <property type="entry name" value="Adenine nucleotide alpha hydrolases-like"/>
    <property type="match status" value="1"/>
</dbReference>
<dbReference type="Gene3D" id="3.40.50.620">
    <property type="entry name" value="HUPs"/>
    <property type="match status" value="1"/>
</dbReference>
<dbReference type="PANTHER" id="PTHR47382:SF3">
    <property type="entry name" value="ADENINE NUCLEOTIDE ALPHA HYDROLASES-LIKE SUPERFAMILY PROTEIN"/>
    <property type="match status" value="1"/>
</dbReference>
<gene>
    <name evidence="2" type="ORF">F511_34749</name>
</gene>
<evidence type="ECO:0008006" key="4">
    <source>
        <dbReference type="Google" id="ProtNLM"/>
    </source>
</evidence>
<feature type="compositionally biased region" description="Gly residues" evidence="1">
    <location>
        <begin position="7"/>
        <end position="16"/>
    </location>
</feature>
<reference evidence="2 3" key="1">
    <citation type="journal article" date="2015" name="Proc. Natl. Acad. Sci. U.S.A.">
        <title>The resurrection genome of Boea hygrometrica: A blueprint for survival of dehydration.</title>
        <authorList>
            <person name="Xiao L."/>
            <person name="Yang G."/>
            <person name="Zhang L."/>
            <person name="Yang X."/>
            <person name="Zhao S."/>
            <person name="Ji Z."/>
            <person name="Zhou Q."/>
            <person name="Hu M."/>
            <person name="Wang Y."/>
            <person name="Chen M."/>
            <person name="Xu Y."/>
            <person name="Jin H."/>
            <person name="Xiao X."/>
            <person name="Hu G."/>
            <person name="Bao F."/>
            <person name="Hu Y."/>
            <person name="Wan P."/>
            <person name="Li L."/>
            <person name="Deng X."/>
            <person name="Kuang T."/>
            <person name="Xiang C."/>
            <person name="Zhu J.K."/>
            <person name="Oliver M.J."/>
            <person name="He Y."/>
        </authorList>
    </citation>
    <scope>NUCLEOTIDE SEQUENCE [LARGE SCALE GENOMIC DNA]</scope>
    <source>
        <strain evidence="3">cv. XS01</strain>
    </source>
</reference>
<feature type="region of interest" description="Disordered" evidence="1">
    <location>
        <begin position="237"/>
        <end position="266"/>
    </location>
</feature>
<evidence type="ECO:0000256" key="1">
    <source>
        <dbReference type="SAM" id="MobiDB-lite"/>
    </source>
</evidence>